<dbReference type="EMBL" id="BMWS01000001">
    <property type="protein sequence ID" value="GGX03920.1"/>
    <property type="molecule type" value="Genomic_DNA"/>
</dbReference>
<comment type="caution">
    <text evidence="1">The sequence shown here is derived from an EMBL/GenBank/DDBJ whole genome shotgun (WGS) entry which is preliminary data.</text>
</comment>
<accession>A0A918N1N3</accession>
<keyword evidence="2" id="KW-1185">Reference proteome</keyword>
<organism evidence="1 2">
    <name type="scientific">Aquimarina muelleri</name>
    <dbReference type="NCBI Taxonomy" id="279356"/>
    <lineage>
        <taxon>Bacteria</taxon>
        <taxon>Pseudomonadati</taxon>
        <taxon>Bacteroidota</taxon>
        <taxon>Flavobacteriia</taxon>
        <taxon>Flavobacteriales</taxon>
        <taxon>Flavobacteriaceae</taxon>
        <taxon>Aquimarina</taxon>
    </lineage>
</organism>
<protein>
    <submittedName>
        <fullName evidence="1">Uncharacterized protein</fullName>
    </submittedName>
</protein>
<reference evidence="1 2" key="1">
    <citation type="journal article" date="2014" name="Int. J. Syst. Evol. Microbiol.">
        <title>Complete genome sequence of Corynebacterium casei LMG S-19264T (=DSM 44701T), isolated from a smear-ripened cheese.</title>
        <authorList>
            <consortium name="US DOE Joint Genome Institute (JGI-PGF)"/>
            <person name="Walter F."/>
            <person name="Albersmeier A."/>
            <person name="Kalinowski J."/>
            <person name="Ruckert C."/>
        </authorList>
    </citation>
    <scope>NUCLEOTIDE SEQUENCE [LARGE SCALE GENOMIC DNA]</scope>
    <source>
        <strain evidence="1 2">KCTC 12285</strain>
    </source>
</reference>
<evidence type="ECO:0000313" key="2">
    <source>
        <dbReference type="Proteomes" id="UP000601108"/>
    </source>
</evidence>
<evidence type="ECO:0000313" key="1">
    <source>
        <dbReference type="EMBL" id="GGX03920.1"/>
    </source>
</evidence>
<sequence length="65" mass="7435">MIKVIQCSIPRFKNFTFSAFCKKTKISIKTLNGKLAAILGLMKVYLDCYLLEGSKTRQILIYSQN</sequence>
<proteinExistence type="predicted"/>
<name>A0A918N1N3_9FLAO</name>
<dbReference type="AlphaFoldDB" id="A0A918N1N3"/>
<dbReference type="Proteomes" id="UP000601108">
    <property type="component" value="Unassembled WGS sequence"/>
</dbReference>
<gene>
    <name evidence="1" type="ORF">GCM10007384_02110</name>
</gene>